<evidence type="ECO:0000256" key="1">
    <source>
        <dbReference type="SAM" id="SignalP"/>
    </source>
</evidence>
<organism evidence="2 3">
    <name type="scientific">Anaerobaca lacustris</name>
    <dbReference type="NCBI Taxonomy" id="3044600"/>
    <lineage>
        <taxon>Bacteria</taxon>
        <taxon>Pseudomonadati</taxon>
        <taxon>Planctomycetota</taxon>
        <taxon>Phycisphaerae</taxon>
        <taxon>Sedimentisphaerales</taxon>
        <taxon>Anaerobacaceae</taxon>
        <taxon>Anaerobaca</taxon>
    </lineage>
</organism>
<name>A0AAW6U4W8_9BACT</name>
<dbReference type="RefSeq" id="WP_349246341.1">
    <property type="nucleotide sequence ID" value="NZ_JASCXX010000026.1"/>
</dbReference>
<dbReference type="EMBL" id="JASCXX010000026">
    <property type="protein sequence ID" value="MDI6450934.1"/>
    <property type="molecule type" value="Genomic_DNA"/>
</dbReference>
<keyword evidence="1" id="KW-0732">Signal</keyword>
<accession>A0AAW6U4W8</accession>
<feature type="chain" id="PRO_5043465141" evidence="1">
    <location>
        <begin position="29"/>
        <end position="102"/>
    </location>
</feature>
<feature type="signal peptide" evidence="1">
    <location>
        <begin position="1"/>
        <end position="28"/>
    </location>
</feature>
<gene>
    <name evidence="2" type="ORF">QJ522_17875</name>
</gene>
<evidence type="ECO:0000313" key="2">
    <source>
        <dbReference type="EMBL" id="MDI6450934.1"/>
    </source>
</evidence>
<evidence type="ECO:0000313" key="3">
    <source>
        <dbReference type="Proteomes" id="UP001431776"/>
    </source>
</evidence>
<comment type="caution">
    <text evidence="2">The sequence shown here is derived from an EMBL/GenBank/DDBJ whole genome shotgun (WGS) entry which is preliminary data.</text>
</comment>
<protein>
    <submittedName>
        <fullName evidence="2">Uncharacterized protein</fullName>
    </submittedName>
</protein>
<dbReference type="AlphaFoldDB" id="A0AAW6U4W8"/>
<proteinExistence type="predicted"/>
<sequence length="102" mass="11150">MELPWYVPLRRLALSAAATFLIASGANHFVNRITPLKQPYAASAGPVTRVGNANEDSSVTWSTNTLGRLSSLRLSRPLDPKAIRRRAETLRRLLDEAGHNGA</sequence>
<reference evidence="2" key="1">
    <citation type="submission" date="2023-05" db="EMBL/GenBank/DDBJ databases">
        <title>Anaerotaeda fermentans gen. nov., sp. nov., a novel anaerobic planctomycete of the new family within the order Sedimentisphaerales isolated from Taman Peninsula, Russia.</title>
        <authorList>
            <person name="Khomyakova M.A."/>
            <person name="Merkel A.Y."/>
            <person name="Slobodkin A.I."/>
        </authorList>
    </citation>
    <scope>NUCLEOTIDE SEQUENCE</scope>
    <source>
        <strain evidence="2">M17dextr</strain>
    </source>
</reference>
<dbReference type="Proteomes" id="UP001431776">
    <property type="component" value="Unassembled WGS sequence"/>
</dbReference>
<keyword evidence="3" id="KW-1185">Reference proteome</keyword>